<dbReference type="PANTHER" id="PTHR47150">
    <property type="entry name" value="OS12G0169200 PROTEIN"/>
    <property type="match status" value="1"/>
</dbReference>
<evidence type="ECO:0008006" key="2">
    <source>
        <dbReference type="Google" id="ProtNLM"/>
    </source>
</evidence>
<dbReference type="EMBL" id="BKCJ010005433">
    <property type="protein sequence ID" value="GEU66726.1"/>
    <property type="molecule type" value="Genomic_DNA"/>
</dbReference>
<dbReference type="Pfam" id="PF04827">
    <property type="entry name" value="Plant_tran"/>
    <property type="match status" value="1"/>
</dbReference>
<dbReference type="AlphaFoldDB" id="A0A6L2LY74"/>
<proteinExistence type="predicted"/>
<accession>A0A6L2LY74</accession>
<organism evidence="1">
    <name type="scientific">Tanacetum cinerariifolium</name>
    <name type="common">Dalmatian daisy</name>
    <name type="synonym">Chrysanthemum cinerariifolium</name>
    <dbReference type="NCBI Taxonomy" id="118510"/>
    <lineage>
        <taxon>Eukaryota</taxon>
        <taxon>Viridiplantae</taxon>
        <taxon>Streptophyta</taxon>
        <taxon>Embryophyta</taxon>
        <taxon>Tracheophyta</taxon>
        <taxon>Spermatophyta</taxon>
        <taxon>Magnoliopsida</taxon>
        <taxon>eudicotyledons</taxon>
        <taxon>Gunneridae</taxon>
        <taxon>Pentapetalae</taxon>
        <taxon>asterids</taxon>
        <taxon>campanulids</taxon>
        <taxon>Asterales</taxon>
        <taxon>Asteraceae</taxon>
        <taxon>Asteroideae</taxon>
        <taxon>Anthemideae</taxon>
        <taxon>Anthemidinae</taxon>
        <taxon>Tanacetum</taxon>
    </lineage>
</organism>
<sequence>MDFYTFMLTDTEEEEIVSQEIVDGVTSHSSFFHDNIHCAGREGISPLLKCTSAVRQLAYGVGPDFLDEYLQMSERTSRLSFDHFCNSIMEIFGPEYLRKPTVADVVKLYRHHEEKHGRGNGPNPFILLEVVVSHDLWIWHAFFGVVGSNNDINVLHQSPLFNDPKTGQAPNIPFVANDVTYIWGYYLVDGIYPELTTLVKTIT</sequence>
<comment type="caution">
    <text evidence="1">The sequence shown here is derived from an EMBL/GenBank/DDBJ whole genome shotgun (WGS) entry which is preliminary data.</text>
</comment>
<protein>
    <recommendedName>
        <fullName evidence="2">Protein ALP1-like</fullName>
    </recommendedName>
</protein>
<gene>
    <name evidence="1" type="ORF">Tci_038704</name>
</gene>
<dbReference type="PANTHER" id="PTHR47150:SF7">
    <property type="entry name" value="NUCLEASE"/>
    <property type="match status" value="1"/>
</dbReference>
<name>A0A6L2LY74_TANCI</name>
<evidence type="ECO:0000313" key="1">
    <source>
        <dbReference type="EMBL" id="GEU66726.1"/>
    </source>
</evidence>
<reference evidence="1" key="1">
    <citation type="journal article" date="2019" name="Sci. Rep.">
        <title>Draft genome of Tanacetum cinerariifolium, the natural source of mosquito coil.</title>
        <authorList>
            <person name="Yamashiro T."/>
            <person name="Shiraishi A."/>
            <person name="Satake H."/>
            <person name="Nakayama K."/>
        </authorList>
    </citation>
    <scope>NUCLEOTIDE SEQUENCE</scope>
</reference>
<dbReference type="InterPro" id="IPR006912">
    <property type="entry name" value="Harbinger_derived_prot"/>
</dbReference>